<dbReference type="GO" id="GO:0003700">
    <property type="term" value="F:DNA-binding transcription factor activity"/>
    <property type="evidence" value="ECO:0007669"/>
    <property type="project" value="InterPro"/>
</dbReference>
<accession>A0A1D7UTE1</accession>
<dbReference type="SMART" id="SM00342">
    <property type="entry name" value="HTH_ARAC"/>
    <property type="match status" value="1"/>
</dbReference>
<dbReference type="PROSITE" id="PS01124">
    <property type="entry name" value="HTH_ARAC_FAMILY_2"/>
    <property type="match status" value="1"/>
</dbReference>
<proteinExistence type="predicted"/>
<evidence type="ECO:0000313" key="6">
    <source>
        <dbReference type="EMBL" id="AOP32887.1"/>
    </source>
</evidence>
<evidence type="ECO:0000256" key="2">
    <source>
        <dbReference type="ARBA" id="ARBA00023125"/>
    </source>
</evidence>
<name>A0A1D7UTE1_9LEPT</name>
<keyword evidence="2" id="KW-0238">DNA-binding</keyword>
<protein>
    <recommendedName>
        <fullName evidence="5">HTH araC/xylS-type domain-containing protein</fullName>
    </recommendedName>
</protein>
<reference evidence="6 7" key="1">
    <citation type="submission" date="2016-04" db="EMBL/GenBank/DDBJ databases">
        <title>Complete genome seqeunce of Leptospira alstonii serovar Room22.</title>
        <authorList>
            <person name="Nally J.E."/>
            <person name="Bayles D.O."/>
            <person name="Hurley D."/>
            <person name="Fanning S."/>
            <person name="McMahon B.J."/>
            <person name="Arent Z."/>
        </authorList>
    </citation>
    <scope>NUCLEOTIDE SEQUENCE [LARGE SCALE GENOMIC DNA]</scope>
    <source>
        <strain evidence="6 7">GWTS #1</strain>
    </source>
</reference>
<dbReference type="AlphaFoldDB" id="A0A1D7UTE1"/>
<dbReference type="RefSeq" id="WP_069606133.1">
    <property type="nucleotide sequence ID" value="NZ_CP015217.1"/>
</dbReference>
<keyword evidence="7" id="KW-1185">Reference proteome</keyword>
<dbReference type="KEGG" id="laj:A0128_02795"/>
<dbReference type="Proteomes" id="UP000094197">
    <property type="component" value="Chromosome 1"/>
</dbReference>
<dbReference type="OrthoDB" id="345413at2"/>
<dbReference type="InterPro" id="IPR009057">
    <property type="entry name" value="Homeodomain-like_sf"/>
</dbReference>
<evidence type="ECO:0000256" key="4">
    <source>
        <dbReference type="SAM" id="Phobius"/>
    </source>
</evidence>
<dbReference type="EMBL" id="CP015217">
    <property type="protein sequence ID" value="AOP32887.1"/>
    <property type="molecule type" value="Genomic_DNA"/>
</dbReference>
<feature type="transmembrane region" description="Helical" evidence="4">
    <location>
        <begin position="12"/>
        <end position="32"/>
    </location>
</feature>
<dbReference type="InterPro" id="IPR018060">
    <property type="entry name" value="HTH_AraC"/>
</dbReference>
<feature type="transmembrane region" description="Helical" evidence="4">
    <location>
        <begin position="135"/>
        <end position="153"/>
    </location>
</feature>
<dbReference type="Gene3D" id="1.10.10.60">
    <property type="entry name" value="Homeodomain-like"/>
    <property type="match status" value="2"/>
</dbReference>
<feature type="domain" description="HTH araC/xylS-type" evidence="5">
    <location>
        <begin position="267"/>
        <end position="371"/>
    </location>
</feature>
<keyword evidence="1" id="KW-0805">Transcription regulation</keyword>
<dbReference type="PANTHER" id="PTHR43280">
    <property type="entry name" value="ARAC-FAMILY TRANSCRIPTIONAL REGULATOR"/>
    <property type="match status" value="1"/>
</dbReference>
<sequence length="378" mass="44562">MPPVGPPHPPPGFPIPPVALTITVFAIFVLWFKRHRFSFDRWFVFFLLALSCLHFAHLLRRGFGRSYFDFFHIPQLLLGPLFFLYLKDIIGVGVRKKDWFHFLPYLVFVFLFFGFRISEESRWLSDLFFGPEGWVLKRSTFVSLLLYSILSYYQIYGAEKEPVNPVIESLQFGWLKFMIVLVFLILIYQTIFFFWNEFADSSSERILPQIRGYDILIFTILFSLFGVRQSMIHSAWLLGRNDSYPIVKKRKYERSGLESEKLNEYATAVKEFMDLKKPYRDSEFSLDQLAEELNLPRAHITQALNEVLETNFYNFLNEYRVREFIELLDSSSAEKTSVLHLAFEAGFHSKSTFNQSFKRIMGTTPSLYISEKKQKNES</sequence>
<keyword evidence="4" id="KW-0812">Transmembrane</keyword>
<evidence type="ECO:0000256" key="1">
    <source>
        <dbReference type="ARBA" id="ARBA00023015"/>
    </source>
</evidence>
<organism evidence="6 7">
    <name type="scientific">Leptospira tipperaryensis</name>
    <dbReference type="NCBI Taxonomy" id="2564040"/>
    <lineage>
        <taxon>Bacteria</taxon>
        <taxon>Pseudomonadati</taxon>
        <taxon>Spirochaetota</taxon>
        <taxon>Spirochaetia</taxon>
        <taxon>Leptospirales</taxon>
        <taxon>Leptospiraceae</taxon>
        <taxon>Leptospira</taxon>
    </lineage>
</organism>
<feature type="transmembrane region" description="Helical" evidence="4">
    <location>
        <begin position="70"/>
        <end position="86"/>
    </location>
</feature>
<evidence type="ECO:0000313" key="7">
    <source>
        <dbReference type="Proteomes" id="UP000094197"/>
    </source>
</evidence>
<feature type="transmembrane region" description="Helical" evidence="4">
    <location>
        <begin position="39"/>
        <end position="58"/>
    </location>
</feature>
<feature type="transmembrane region" description="Helical" evidence="4">
    <location>
        <begin position="174"/>
        <end position="195"/>
    </location>
</feature>
<dbReference type="SUPFAM" id="SSF46689">
    <property type="entry name" value="Homeodomain-like"/>
    <property type="match status" value="1"/>
</dbReference>
<keyword evidence="4" id="KW-0472">Membrane</keyword>
<feature type="transmembrane region" description="Helical" evidence="4">
    <location>
        <begin position="215"/>
        <end position="239"/>
    </location>
</feature>
<feature type="transmembrane region" description="Helical" evidence="4">
    <location>
        <begin position="98"/>
        <end position="115"/>
    </location>
</feature>
<evidence type="ECO:0000256" key="3">
    <source>
        <dbReference type="ARBA" id="ARBA00023163"/>
    </source>
</evidence>
<dbReference type="PANTHER" id="PTHR43280:SF29">
    <property type="entry name" value="ARAC-FAMILY TRANSCRIPTIONAL REGULATOR"/>
    <property type="match status" value="1"/>
</dbReference>
<keyword evidence="3" id="KW-0804">Transcription</keyword>
<evidence type="ECO:0000259" key="5">
    <source>
        <dbReference type="PROSITE" id="PS01124"/>
    </source>
</evidence>
<dbReference type="Pfam" id="PF12833">
    <property type="entry name" value="HTH_18"/>
    <property type="match status" value="1"/>
</dbReference>
<dbReference type="GO" id="GO:0043565">
    <property type="term" value="F:sequence-specific DNA binding"/>
    <property type="evidence" value="ECO:0007669"/>
    <property type="project" value="InterPro"/>
</dbReference>
<gene>
    <name evidence="6" type="ORF">A0128_02795</name>
</gene>
<keyword evidence="4" id="KW-1133">Transmembrane helix</keyword>